<reference evidence="2 3" key="1">
    <citation type="submission" date="2024-06" db="EMBL/GenBank/DDBJ databases">
        <title>Genomic Encyclopedia of Type Strains, Phase IV (KMG-IV): sequencing the most valuable type-strain genomes for metagenomic binning, comparative biology and taxonomic classification.</title>
        <authorList>
            <person name="Goeker M."/>
        </authorList>
    </citation>
    <scope>NUCLEOTIDE SEQUENCE [LARGE SCALE GENOMIC DNA]</scope>
    <source>
        <strain evidence="2 3">DSM 29780</strain>
    </source>
</reference>
<dbReference type="EMBL" id="JBEPMB010000002">
    <property type="protein sequence ID" value="MET3613415.1"/>
    <property type="molecule type" value="Genomic_DNA"/>
</dbReference>
<organism evidence="2 3">
    <name type="scientific">Rhizobium aquaticum</name>
    <dbReference type="NCBI Taxonomy" id="1549636"/>
    <lineage>
        <taxon>Bacteria</taxon>
        <taxon>Pseudomonadati</taxon>
        <taxon>Pseudomonadota</taxon>
        <taxon>Alphaproteobacteria</taxon>
        <taxon>Hyphomicrobiales</taxon>
        <taxon>Rhizobiaceae</taxon>
        <taxon>Rhizobium/Agrobacterium group</taxon>
        <taxon>Rhizobium</taxon>
    </lineage>
</organism>
<name>A0ABV2J059_9HYPH</name>
<comment type="caution">
    <text evidence="2">The sequence shown here is derived from an EMBL/GenBank/DDBJ whole genome shotgun (WGS) entry which is preliminary data.</text>
</comment>
<evidence type="ECO:0000256" key="1">
    <source>
        <dbReference type="SAM" id="MobiDB-lite"/>
    </source>
</evidence>
<feature type="compositionally biased region" description="Basic and acidic residues" evidence="1">
    <location>
        <begin position="30"/>
        <end position="39"/>
    </location>
</feature>
<protein>
    <submittedName>
        <fullName evidence="2">Uncharacterized protein</fullName>
    </submittedName>
</protein>
<feature type="region of interest" description="Disordered" evidence="1">
    <location>
        <begin position="1"/>
        <end position="73"/>
    </location>
</feature>
<sequence length="73" mass="8250">MKKTTPEQDKHLRDGKESLPEPADIDDCLQQDRKKQHDDENLDEALIETFPASDPPASGRFEQPAHSEQAILP</sequence>
<feature type="compositionally biased region" description="Basic and acidic residues" evidence="1">
    <location>
        <begin position="1"/>
        <end position="19"/>
    </location>
</feature>
<dbReference type="RefSeq" id="WP_354555956.1">
    <property type="nucleotide sequence ID" value="NZ_JBEPMB010000002.1"/>
</dbReference>
<accession>A0ABV2J059</accession>
<gene>
    <name evidence="2" type="ORF">ABID16_001744</name>
</gene>
<keyword evidence="3" id="KW-1185">Reference proteome</keyword>
<proteinExistence type="predicted"/>
<evidence type="ECO:0000313" key="3">
    <source>
        <dbReference type="Proteomes" id="UP001549047"/>
    </source>
</evidence>
<evidence type="ECO:0000313" key="2">
    <source>
        <dbReference type="EMBL" id="MET3613415.1"/>
    </source>
</evidence>
<dbReference type="Proteomes" id="UP001549047">
    <property type="component" value="Unassembled WGS sequence"/>
</dbReference>